<dbReference type="PIRSF" id="PIRSF004848">
    <property type="entry name" value="YBL036c_PLPDEIII"/>
    <property type="match status" value="1"/>
</dbReference>
<dbReference type="AlphaFoldDB" id="A0A7W1WQU4"/>
<comment type="function">
    <text evidence="2">Pyridoxal 5'-phosphate (PLP)-binding protein, which is involved in PLP homeostasis.</text>
</comment>
<keyword evidence="1 2" id="KW-0663">Pyridoxal phosphate</keyword>
<evidence type="ECO:0000259" key="5">
    <source>
        <dbReference type="Pfam" id="PF01168"/>
    </source>
</evidence>
<dbReference type="NCBIfam" id="TIGR00044">
    <property type="entry name" value="YggS family pyridoxal phosphate-dependent enzyme"/>
    <property type="match status" value="1"/>
</dbReference>
<dbReference type="PANTHER" id="PTHR10146:SF14">
    <property type="entry name" value="PYRIDOXAL PHOSPHATE HOMEOSTASIS PROTEIN"/>
    <property type="match status" value="1"/>
</dbReference>
<protein>
    <recommendedName>
        <fullName evidence="2">Pyridoxal phosphate homeostasis protein</fullName>
        <shortName evidence="2">PLP homeostasis protein</shortName>
    </recommendedName>
</protein>
<gene>
    <name evidence="6" type="ORF">H1191_07945</name>
</gene>
<reference evidence="6 7" key="1">
    <citation type="submission" date="2020-07" db="EMBL/GenBank/DDBJ databases">
        <authorList>
            <person name="Feng H."/>
        </authorList>
    </citation>
    <scope>NUCLEOTIDE SEQUENCE [LARGE SCALE GENOMIC DNA]</scope>
    <source>
        <strain evidence="7">s-10</strain>
    </source>
</reference>
<accession>A0A7W1WQU4</accession>
<dbReference type="RefSeq" id="WP_181751477.1">
    <property type="nucleotide sequence ID" value="NZ_JACEIQ010000006.1"/>
</dbReference>
<dbReference type="InterPro" id="IPR029066">
    <property type="entry name" value="PLP-binding_barrel"/>
</dbReference>
<dbReference type="GO" id="GO:0030170">
    <property type="term" value="F:pyridoxal phosphate binding"/>
    <property type="evidence" value="ECO:0007669"/>
    <property type="project" value="UniProtKB-UniRule"/>
</dbReference>
<sequence length="232" mass="26690">MDELTNRWEHIQQRIQKACHRVGRDPNTVHVVAVTKYVDSERTSRVLDLGLDHIGESRVQDAVPKWKSLGDRGTWHFIGHLQRNKVKEVVGRFTYLHSLDRFSLAEEIDRRIRQKNKPLRCFIQVNVSGEVTKFGIPPRELEEFAREVANLSSIEIIGLMTMAPIVDNPEEVRPVFRELKRLQEKIQRLNQPRLRIPHLSMGMSRDFDVAIEEGATWVRLGSVLVGGGMRGG</sequence>
<proteinExistence type="inferred from homology"/>
<evidence type="ECO:0000256" key="3">
    <source>
        <dbReference type="PIRSR" id="PIRSR004848-1"/>
    </source>
</evidence>
<feature type="modified residue" description="N6-(pyridoxal phosphate)lysine" evidence="2 3">
    <location>
        <position position="36"/>
    </location>
</feature>
<evidence type="ECO:0000313" key="6">
    <source>
        <dbReference type="EMBL" id="MBA4494234.1"/>
    </source>
</evidence>
<evidence type="ECO:0000256" key="4">
    <source>
        <dbReference type="RuleBase" id="RU004514"/>
    </source>
</evidence>
<dbReference type="HAMAP" id="MF_02087">
    <property type="entry name" value="PLP_homeostasis"/>
    <property type="match status" value="1"/>
</dbReference>
<feature type="domain" description="Alanine racemase N-terminal" evidence="5">
    <location>
        <begin position="10"/>
        <end position="227"/>
    </location>
</feature>
<dbReference type="EMBL" id="JACEIQ010000006">
    <property type="protein sequence ID" value="MBA4494234.1"/>
    <property type="molecule type" value="Genomic_DNA"/>
</dbReference>
<dbReference type="Gene3D" id="3.20.20.10">
    <property type="entry name" value="Alanine racemase"/>
    <property type="match status" value="1"/>
</dbReference>
<comment type="similarity">
    <text evidence="2 4">Belongs to the pyridoxal phosphate-binding protein YggS/PROSC family.</text>
</comment>
<comment type="cofactor">
    <cofactor evidence="3">
        <name>pyridoxal 5'-phosphate</name>
        <dbReference type="ChEBI" id="CHEBI:597326"/>
    </cofactor>
</comment>
<dbReference type="Pfam" id="PF01168">
    <property type="entry name" value="Ala_racemase_N"/>
    <property type="match status" value="1"/>
</dbReference>
<dbReference type="InterPro" id="IPR001608">
    <property type="entry name" value="Ala_racemase_N"/>
</dbReference>
<comment type="caution">
    <text evidence="6">The sequence shown here is derived from an EMBL/GenBank/DDBJ whole genome shotgun (WGS) entry which is preliminary data.</text>
</comment>
<dbReference type="Proteomes" id="UP000535491">
    <property type="component" value="Unassembled WGS sequence"/>
</dbReference>
<dbReference type="PANTHER" id="PTHR10146">
    <property type="entry name" value="PROLINE SYNTHETASE CO-TRANSCRIBED BACTERIAL HOMOLOG PROTEIN"/>
    <property type="match status" value="1"/>
</dbReference>
<dbReference type="FunFam" id="3.20.20.10:FF:000018">
    <property type="entry name" value="Pyridoxal phosphate homeostasis protein"/>
    <property type="match status" value="1"/>
</dbReference>
<dbReference type="PROSITE" id="PS01211">
    <property type="entry name" value="UPF0001"/>
    <property type="match status" value="1"/>
</dbReference>
<dbReference type="SUPFAM" id="SSF51419">
    <property type="entry name" value="PLP-binding barrel"/>
    <property type="match status" value="1"/>
</dbReference>
<dbReference type="InterPro" id="IPR011078">
    <property type="entry name" value="PyrdxlP_homeostasis"/>
</dbReference>
<evidence type="ECO:0000256" key="1">
    <source>
        <dbReference type="ARBA" id="ARBA00022898"/>
    </source>
</evidence>
<evidence type="ECO:0000256" key="2">
    <source>
        <dbReference type="HAMAP-Rule" id="MF_02087"/>
    </source>
</evidence>
<name>A0A7W1WQU4_9BACL</name>
<organism evidence="6 7">
    <name type="scientific">Paenactinomyces guangxiensis</name>
    <dbReference type="NCBI Taxonomy" id="1490290"/>
    <lineage>
        <taxon>Bacteria</taxon>
        <taxon>Bacillati</taxon>
        <taxon>Bacillota</taxon>
        <taxon>Bacilli</taxon>
        <taxon>Bacillales</taxon>
        <taxon>Thermoactinomycetaceae</taxon>
        <taxon>Paenactinomyces</taxon>
    </lineage>
</organism>
<keyword evidence="7" id="KW-1185">Reference proteome</keyword>
<evidence type="ECO:0000313" key="7">
    <source>
        <dbReference type="Proteomes" id="UP000535491"/>
    </source>
</evidence>
<dbReference type="CDD" id="cd00635">
    <property type="entry name" value="PLPDE_III_YBL036c_like"/>
    <property type="match status" value="1"/>
</dbReference>